<feature type="transmembrane region" description="Helical" evidence="1">
    <location>
        <begin position="104"/>
        <end position="123"/>
    </location>
</feature>
<reference evidence="2" key="1">
    <citation type="submission" date="2019-08" db="EMBL/GenBank/DDBJ databases">
        <authorList>
            <person name="Kucharzyk K."/>
            <person name="Murdoch R.W."/>
            <person name="Higgins S."/>
            <person name="Loffler F."/>
        </authorList>
    </citation>
    <scope>NUCLEOTIDE SEQUENCE</scope>
</reference>
<comment type="caution">
    <text evidence="2">The sequence shown here is derived from an EMBL/GenBank/DDBJ whole genome shotgun (WGS) entry which is preliminary data.</text>
</comment>
<keyword evidence="1" id="KW-1133">Transmembrane helix</keyword>
<feature type="transmembrane region" description="Helical" evidence="1">
    <location>
        <begin position="153"/>
        <end position="170"/>
    </location>
</feature>
<evidence type="ECO:0000313" key="2">
    <source>
        <dbReference type="EMBL" id="MPM63403.1"/>
    </source>
</evidence>
<name>A0A645BJL6_9ZZZZ</name>
<feature type="transmembrane region" description="Helical" evidence="1">
    <location>
        <begin position="129"/>
        <end position="146"/>
    </location>
</feature>
<keyword evidence="1" id="KW-0472">Membrane</keyword>
<dbReference type="EMBL" id="VSSQ01019392">
    <property type="protein sequence ID" value="MPM63403.1"/>
    <property type="molecule type" value="Genomic_DNA"/>
</dbReference>
<accession>A0A645BJL6</accession>
<feature type="transmembrane region" description="Helical" evidence="1">
    <location>
        <begin position="176"/>
        <end position="195"/>
    </location>
</feature>
<evidence type="ECO:0000256" key="1">
    <source>
        <dbReference type="SAM" id="Phobius"/>
    </source>
</evidence>
<sequence length="202" mass="22335">MEKQLEDLKAIREMMEKSTKFLSLSGMSGIIAGITAIAGAAFAYFFLLENAGTAGIFGSRDFWILLADALVVLLISVGAAYYLSMKKARKNHQKMVKRVVLDTLYHLGLPLLAGGIFSLSFLIRGDIAMVASSTLIFYGLALINVSKFTYPEIHYLGITEIILGLLAAVFLYHGIIFWTIGFGLCHILYGLIMHLKYDRKKA</sequence>
<proteinExistence type="predicted"/>
<gene>
    <name evidence="2" type="ORF">SDC9_110283</name>
</gene>
<protein>
    <submittedName>
        <fullName evidence="2">Uncharacterized protein</fullName>
    </submittedName>
</protein>
<keyword evidence="1" id="KW-0812">Transmembrane</keyword>
<feature type="transmembrane region" description="Helical" evidence="1">
    <location>
        <begin position="21"/>
        <end position="47"/>
    </location>
</feature>
<feature type="transmembrane region" description="Helical" evidence="1">
    <location>
        <begin position="62"/>
        <end position="83"/>
    </location>
</feature>
<organism evidence="2">
    <name type="scientific">bioreactor metagenome</name>
    <dbReference type="NCBI Taxonomy" id="1076179"/>
    <lineage>
        <taxon>unclassified sequences</taxon>
        <taxon>metagenomes</taxon>
        <taxon>ecological metagenomes</taxon>
    </lineage>
</organism>
<dbReference type="AlphaFoldDB" id="A0A645BJL6"/>